<dbReference type="PROSITE" id="PS50968">
    <property type="entry name" value="BIOTINYL_LIPOYL"/>
    <property type="match status" value="1"/>
</dbReference>
<dbReference type="SUPFAM" id="SSF51230">
    <property type="entry name" value="Single hybrid motif"/>
    <property type="match status" value="1"/>
</dbReference>
<dbReference type="KEGG" id="glt:GlitD10_0116"/>
<comment type="pathway">
    <text evidence="1 8">Lipid metabolism; fatty acid biosynthesis.</text>
</comment>
<dbReference type="UniPathway" id="UPA00094"/>
<evidence type="ECO:0000256" key="7">
    <source>
        <dbReference type="ARBA" id="ARBA00023267"/>
    </source>
</evidence>
<evidence type="ECO:0000256" key="6">
    <source>
        <dbReference type="ARBA" id="ARBA00023160"/>
    </source>
</evidence>
<dbReference type="EMBL" id="CP017675">
    <property type="protein sequence ID" value="APB32417.1"/>
    <property type="molecule type" value="Genomic_DNA"/>
</dbReference>
<dbReference type="RefSeq" id="WP_071453163.1">
    <property type="nucleotide sequence ID" value="NZ_CP017675.1"/>
</dbReference>
<dbReference type="InterPro" id="IPR001249">
    <property type="entry name" value="AcCoA_biotinCC"/>
</dbReference>
<dbReference type="PANTHER" id="PTHR45266:SF3">
    <property type="entry name" value="OXALOACETATE DECARBOXYLASE ALPHA CHAIN"/>
    <property type="match status" value="1"/>
</dbReference>
<keyword evidence="5 8" id="KW-0443">Lipid metabolism</keyword>
<accession>A0A1J0A935</accession>
<evidence type="ECO:0000313" key="10">
    <source>
        <dbReference type="EMBL" id="APB32417.1"/>
    </source>
</evidence>
<evidence type="ECO:0000256" key="2">
    <source>
        <dbReference type="ARBA" id="ARBA00017562"/>
    </source>
</evidence>
<dbReference type="NCBIfam" id="TIGR00531">
    <property type="entry name" value="BCCP"/>
    <property type="match status" value="1"/>
</dbReference>
<dbReference type="PANTHER" id="PTHR45266">
    <property type="entry name" value="OXALOACETATE DECARBOXYLASE ALPHA CHAIN"/>
    <property type="match status" value="1"/>
</dbReference>
<dbReference type="CDD" id="cd06850">
    <property type="entry name" value="biotinyl_domain"/>
    <property type="match status" value="1"/>
</dbReference>
<dbReference type="Proteomes" id="UP000180235">
    <property type="component" value="Chromosome"/>
</dbReference>
<dbReference type="InterPro" id="IPR050709">
    <property type="entry name" value="Biotin_Carboxyl_Carrier/Decarb"/>
</dbReference>
<dbReference type="FunFam" id="2.40.50.100:FF:000003">
    <property type="entry name" value="Acetyl-CoA carboxylase biotin carboxyl carrier protein"/>
    <property type="match status" value="1"/>
</dbReference>
<evidence type="ECO:0000256" key="1">
    <source>
        <dbReference type="ARBA" id="ARBA00005194"/>
    </source>
</evidence>
<keyword evidence="7 8" id="KW-0092">Biotin</keyword>
<dbReference type="GO" id="GO:0003989">
    <property type="term" value="F:acetyl-CoA carboxylase activity"/>
    <property type="evidence" value="ECO:0007669"/>
    <property type="project" value="InterPro"/>
</dbReference>
<keyword evidence="6 8" id="KW-0275">Fatty acid biosynthesis</keyword>
<proteinExistence type="predicted"/>
<dbReference type="AlphaFoldDB" id="A0A1J0A935"/>
<reference evidence="10 11" key="1">
    <citation type="submission" date="2016-10" db="EMBL/GenBank/DDBJ databases">
        <title>Description of Gloeomargarita lithophora gen. nov., sp. nov., a thylakoid-bearing basal-branching cyanobacterium with intracellular carbonates, and proposal for Gloeomargaritales ord. nov.</title>
        <authorList>
            <person name="Moreira D."/>
            <person name="Tavera R."/>
            <person name="Benzerara K."/>
            <person name="Skouri-Panet F."/>
            <person name="Couradeau E."/>
            <person name="Gerard E."/>
            <person name="Loussert C."/>
            <person name="Novelo E."/>
            <person name="Zivanovic Y."/>
            <person name="Lopez-Garcia P."/>
        </authorList>
    </citation>
    <scope>NUCLEOTIDE SEQUENCE [LARGE SCALE GENOMIC DNA]</scope>
    <source>
        <strain evidence="10 11">D10</strain>
    </source>
</reference>
<evidence type="ECO:0000256" key="3">
    <source>
        <dbReference type="ARBA" id="ARBA00022516"/>
    </source>
</evidence>
<gene>
    <name evidence="10" type="primary">bccP</name>
    <name evidence="10" type="ORF">GlitD10_0116</name>
</gene>
<feature type="domain" description="Lipoyl-binding" evidence="9">
    <location>
        <begin position="68"/>
        <end position="146"/>
    </location>
</feature>
<dbReference type="GO" id="GO:0006633">
    <property type="term" value="P:fatty acid biosynthetic process"/>
    <property type="evidence" value="ECO:0007669"/>
    <property type="project" value="UniProtKB-UniPathway"/>
</dbReference>
<sequence length="148" mass="16213">MELNFQQLQELLLTLQQTGITTFSLKSNAFELTLEQGQVLVTPSLNPAIVPTVTPAEKPISEPTKETKKGLEVTSMMVGTFYGAPAPGEPPFVQVGDRVRLGQTLCIVEAMKTMNEIEAPASGEISEILVENGQPIEFEQVLMRLRPE</sequence>
<evidence type="ECO:0000256" key="5">
    <source>
        <dbReference type="ARBA" id="ARBA00023098"/>
    </source>
</evidence>
<evidence type="ECO:0000256" key="4">
    <source>
        <dbReference type="ARBA" id="ARBA00022832"/>
    </source>
</evidence>
<comment type="function">
    <text evidence="8">This protein is a component of the acetyl coenzyme A carboxylase complex; first, biotin carboxylase catalyzes the carboxylation of the carrier protein and then the transcarboxylase transfers the carboxyl group to form malonyl-CoA.</text>
</comment>
<name>A0A1J0A935_9CYAN</name>
<dbReference type="InterPro" id="IPR011053">
    <property type="entry name" value="Single_hybrid_motif"/>
</dbReference>
<dbReference type="OrthoDB" id="9811735at2"/>
<dbReference type="InterPro" id="IPR001882">
    <property type="entry name" value="Biotin_BS"/>
</dbReference>
<dbReference type="InterPro" id="IPR000089">
    <property type="entry name" value="Biotin_lipoyl"/>
</dbReference>
<protein>
    <recommendedName>
        <fullName evidence="2 8">Biotin carboxyl carrier protein of acetyl-CoA carboxylase</fullName>
    </recommendedName>
</protein>
<evidence type="ECO:0000256" key="8">
    <source>
        <dbReference type="RuleBase" id="RU364072"/>
    </source>
</evidence>
<evidence type="ECO:0000313" key="11">
    <source>
        <dbReference type="Proteomes" id="UP000180235"/>
    </source>
</evidence>
<evidence type="ECO:0000259" key="9">
    <source>
        <dbReference type="PROSITE" id="PS50968"/>
    </source>
</evidence>
<keyword evidence="4 8" id="KW-0276">Fatty acid metabolism</keyword>
<dbReference type="GO" id="GO:0009317">
    <property type="term" value="C:acetyl-CoA carboxylase complex"/>
    <property type="evidence" value="ECO:0007669"/>
    <property type="project" value="InterPro"/>
</dbReference>
<dbReference type="PROSITE" id="PS00188">
    <property type="entry name" value="BIOTIN"/>
    <property type="match status" value="1"/>
</dbReference>
<dbReference type="Pfam" id="PF00364">
    <property type="entry name" value="Biotin_lipoyl"/>
    <property type="match status" value="1"/>
</dbReference>
<organism evidence="10 11">
    <name type="scientific">Gloeomargarita lithophora Alchichica-D10</name>
    <dbReference type="NCBI Taxonomy" id="1188229"/>
    <lineage>
        <taxon>Bacteria</taxon>
        <taxon>Bacillati</taxon>
        <taxon>Cyanobacteriota</taxon>
        <taxon>Cyanophyceae</taxon>
        <taxon>Gloeomargaritales</taxon>
        <taxon>Gloeomargaritaceae</taxon>
        <taxon>Gloeomargarita</taxon>
    </lineage>
</organism>
<dbReference type="Gene3D" id="2.40.50.100">
    <property type="match status" value="1"/>
</dbReference>
<dbReference type="PRINTS" id="PR01071">
    <property type="entry name" value="ACOABIOTINCC"/>
</dbReference>
<dbReference type="STRING" id="1188229.GlitD10_0116"/>
<keyword evidence="3 8" id="KW-0444">Lipid biosynthesis</keyword>
<keyword evidence="11" id="KW-1185">Reference proteome</keyword>